<dbReference type="RefSeq" id="WP_179776712.1">
    <property type="nucleotide sequence ID" value="NZ_JACCFK010000002.1"/>
</dbReference>
<reference evidence="1 2" key="1">
    <citation type="submission" date="2020-07" db="EMBL/GenBank/DDBJ databases">
        <title>Sequencing the genomes of 1000 actinobacteria strains.</title>
        <authorList>
            <person name="Klenk H.-P."/>
        </authorList>
    </citation>
    <scope>NUCLEOTIDE SEQUENCE [LARGE SCALE GENOMIC DNA]</scope>
    <source>
        <strain evidence="1 2">DSM 104006</strain>
    </source>
</reference>
<gene>
    <name evidence="1" type="ORF">HNR02_005822</name>
</gene>
<dbReference type="EMBL" id="JACCFK010000002">
    <property type="protein sequence ID" value="NYI92447.1"/>
    <property type="molecule type" value="Genomic_DNA"/>
</dbReference>
<dbReference type="Proteomes" id="UP000549616">
    <property type="component" value="Unassembled WGS sequence"/>
</dbReference>
<comment type="caution">
    <text evidence="1">The sequence shown here is derived from an EMBL/GenBank/DDBJ whole genome shotgun (WGS) entry which is preliminary data.</text>
</comment>
<evidence type="ECO:0008006" key="3">
    <source>
        <dbReference type="Google" id="ProtNLM"/>
    </source>
</evidence>
<evidence type="ECO:0000313" key="1">
    <source>
        <dbReference type="EMBL" id="NYI92447.1"/>
    </source>
</evidence>
<sequence>MVSGGGYEVDPEVLDTYAGGLDDRASRVSAEADQVRHVNGGDINAFGVAVGQVLGIPTRIALGVLADQVRSAAEACTSEAKNVRSAAEAYRGTDAAHADTLKTEGDL</sequence>
<proteinExistence type="predicted"/>
<name>A0A853BCR6_9PSEU</name>
<accession>A0A853BCR6</accession>
<evidence type="ECO:0000313" key="2">
    <source>
        <dbReference type="Proteomes" id="UP000549616"/>
    </source>
</evidence>
<keyword evidence="2" id="KW-1185">Reference proteome</keyword>
<dbReference type="AlphaFoldDB" id="A0A853BCR6"/>
<organism evidence="1 2">
    <name type="scientific">Amycolatopsis endophytica</name>
    <dbReference type="NCBI Taxonomy" id="860233"/>
    <lineage>
        <taxon>Bacteria</taxon>
        <taxon>Bacillati</taxon>
        <taxon>Actinomycetota</taxon>
        <taxon>Actinomycetes</taxon>
        <taxon>Pseudonocardiales</taxon>
        <taxon>Pseudonocardiaceae</taxon>
        <taxon>Amycolatopsis</taxon>
    </lineage>
</organism>
<protein>
    <recommendedName>
        <fullName evidence="3">ESX-1 secretion-associated protein</fullName>
    </recommendedName>
</protein>